<dbReference type="EMBL" id="JAPFFF010000009">
    <property type="protein sequence ID" value="KAK8882883.1"/>
    <property type="molecule type" value="Genomic_DNA"/>
</dbReference>
<organism evidence="1 2">
    <name type="scientific">Tritrichomonas musculus</name>
    <dbReference type="NCBI Taxonomy" id="1915356"/>
    <lineage>
        <taxon>Eukaryota</taxon>
        <taxon>Metamonada</taxon>
        <taxon>Parabasalia</taxon>
        <taxon>Tritrichomonadida</taxon>
        <taxon>Tritrichomonadidae</taxon>
        <taxon>Tritrichomonas</taxon>
    </lineage>
</organism>
<dbReference type="Proteomes" id="UP001470230">
    <property type="component" value="Unassembled WGS sequence"/>
</dbReference>
<reference evidence="1 2" key="1">
    <citation type="submission" date="2024-04" db="EMBL/GenBank/DDBJ databases">
        <title>Tritrichomonas musculus Genome.</title>
        <authorList>
            <person name="Alves-Ferreira E."/>
            <person name="Grigg M."/>
            <person name="Lorenzi H."/>
            <person name="Galac M."/>
        </authorList>
    </citation>
    <scope>NUCLEOTIDE SEQUENCE [LARGE SCALE GENOMIC DNA]</scope>
    <source>
        <strain evidence="1 2">EAF2021</strain>
    </source>
</reference>
<protein>
    <submittedName>
        <fullName evidence="1">Uncharacterized protein</fullName>
    </submittedName>
</protein>
<keyword evidence="2" id="KW-1185">Reference proteome</keyword>
<comment type="caution">
    <text evidence="1">The sequence shown here is derived from an EMBL/GenBank/DDBJ whole genome shotgun (WGS) entry which is preliminary data.</text>
</comment>
<gene>
    <name evidence="1" type="ORF">M9Y10_045527</name>
</gene>
<evidence type="ECO:0000313" key="1">
    <source>
        <dbReference type="EMBL" id="KAK8882883.1"/>
    </source>
</evidence>
<accession>A0ABR2JW83</accession>
<sequence>MQSQKDQNEAYLFEINAMPVKKNENPDFITISISYPNLVGQLIEVIIQFWENGGALVFWAEGEPLFYQVNLFLEQNGFDFKIEGNHQGRQFLLPDDSNDLQNRQTFNRHPQGDEEFVAYVYESEGLRLTNYIRTCARSNIYFSGINICHYGIPTFNKVGETYVNEGKRNLFTILSISSVGEDIAGNFLQNVADNLISSIGAF</sequence>
<name>A0ABR2JW83_9EUKA</name>
<evidence type="ECO:0000313" key="2">
    <source>
        <dbReference type="Proteomes" id="UP001470230"/>
    </source>
</evidence>
<proteinExistence type="predicted"/>